<dbReference type="Pfam" id="PF00622">
    <property type="entry name" value="SPRY"/>
    <property type="match status" value="3"/>
</dbReference>
<feature type="region of interest" description="Disordered" evidence="15">
    <location>
        <begin position="4190"/>
        <end position="4210"/>
    </location>
</feature>
<evidence type="ECO:0000256" key="12">
    <source>
        <dbReference type="ARBA" id="ARBA00023286"/>
    </source>
</evidence>
<dbReference type="GO" id="GO:0005509">
    <property type="term" value="F:calcium ion binding"/>
    <property type="evidence" value="ECO:0007669"/>
    <property type="project" value="InterPro"/>
</dbReference>
<dbReference type="Gene3D" id="6.20.350.10">
    <property type="match status" value="1"/>
</dbReference>
<keyword evidence="10" id="KW-0406">Ion transport</keyword>
<feature type="domain" description="B30.2/SPRY" evidence="17">
    <location>
        <begin position="1037"/>
        <end position="1219"/>
    </location>
</feature>
<dbReference type="PROSITE" id="PS50188">
    <property type="entry name" value="B302_SPRY"/>
    <property type="match status" value="3"/>
</dbReference>
<dbReference type="InterPro" id="IPR011992">
    <property type="entry name" value="EF-hand-dom_pair"/>
</dbReference>
<proteinExistence type="predicted"/>
<dbReference type="InterPro" id="IPR002048">
    <property type="entry name" value="EF_hand_dom"/>
</dbReference>
<feature type="region of interest" description="Disordered" evidence="15">
    <location>
        <begin position="4392"/>
        <end position="4436"/>
    </location>
</feature>
<dbReference type="Pfam" id="PF08709">
    <property type="entry name" value="Ins145_P3_rec"/>
    <property type="match status" value="1"/>
</dbReference>
<dbReference type="InterPro" id="IPR035761">
    <property type="entry name" value="SPRY1_RyR"/>
</dbReference>
<keyword evidence="6" id="KW-0677">Repeat</keyword>
<evidence type="ECO:0000256" key="4">
    <source>
        <dbReference type="ARBA" id="ARBA00022673"/>
    </source>
</evidence>
<keyword evidence="8" id="KW-0703">Sarcoplasmic reticulum</keyword>
<evidence type="ECO:0000259" key="17">
    <source>
        <dbReference type="PROSITE" id="PS50188"/>
    </source>
</evidence>
<feature type="compositionally biased region" description="Acidic residues" evidence="15">
    <location>
        <begin position="4392"/>
        <end position="4402"/>
    </location>
</feature>
<evidence type="ECO:0000256" key="14">
    <source>
        <dbReference type="ARBA" id="ARBA00036634"/>
    </source>
</evidence>
<keyword evidence="21" id="KW-0675">Receptor</keyword>
<dbReference type="Gene3D" id="1.10.238.10">
    <property type="entry name" value="EF-hand"/>
    <property type="match status" value="1"/>
</dbReference>
<dbReference type="InterPro" id="IPR001870">
    <property type="entry name" value="B30.2/SPRY"/>
</dbReference>
<keyword evidence="11 16" id="KW-0472">Membrane</keyword>
<dbReference type="InterPro" id="IPR035910">
    <property type="entry name" value="RyR/IP3R_RIH_dom_sf"/>
</dbReference>
<name>A0A9F7TIU1_ICTPU</name>
<comment type="catalytic activity">
    <reaction evidence="14">
        <text>Ca(2+)(in) = Ca(2+)(out)</text>
        <dbReference type="Rhea" id="RHEA:29671"/>
        <dbReference type="ChEBI" id="CHEBI:29108"/>
    </reaction>
</comment>
<dbReference type="Pfam" id="PF21119">
    <property type="entry name" value="RYDR_Jsol"/>
    <property type="match status" value="1"/>
</dbReference>
<evidence type="ECO:0000256" key="6">
    <source>
        <dbReference type="ARBA" id="ARBA00022737"/>
    </source>
</evidence>
<evidence type="ECO:0000256" key="5">
    <source>
        <dbReference type="ARBA" id="ARBA00022692"/>
    </source>
</evidence>
<feature type="transmembrane region" description="Helical" evidence="16">
    <location>
        <begin position="4659"/>
        <end position="4683"/>
    </location>
</feature>
<protein>
    <submittedName>
        <fullName evidence="21">Ryanodine receptor 2 isoform X1</fullName>
    </submittedName>
</protein>
<accession>A0A9F7TIU1</accession>
<dbReference type="Proteomes" id="UP000221080">
    <property type="component" value="Chromosome 9"/>
</dbReference>
<dbReference type="InterPro" id="IPR013320">
    <property type="entry name" value="ConA-like_dom_sf"/>
</dbReference>
<dbReference type="InterPro" id="IPR003877">
    <property type="entry name" value="SPRY_dom"/>
</dbReference>
<feature type="domain" description="B30.2/SPRY" evidence="17">
    <location>
        <begin position="607"/>
        <end position="805"/>
    </location>
</feature>
<dbReference type="PROSITE" id="PS50222">
    <property type="entry name" value="EF_HAND_2"/>
    <property type="match status" value="1"/>
</dbReference>
<dbReference type="Gene3D" id="1.10.287.70">
    <property type="match status" value="1"/>
</dbReference>
<keyword evidence="12" id="KW-1071">Ligand-gated ion channel</keyword>
<dbReference type="GO" id="GO:0005219">
    <property type="term" value="F:ryanodine-sensitive calcium-release channel activity"/>
    <property type="evidence" value="ECO:0007669"/>
    <property type="project" value="InterPro"/>
</dbReference>
<evidence type="ECO:0000256" key="11">
    <source>
        <dbReference type="ARBA" id="ARBA00023136"/>
    </source>
</evidence>
<dbReference type="Pfam" id="PF00520">
    <property type="entry name" value="Ion_trans"/>
    <property type="match status" value="1"/>
</dbReference>
<dbReference type="InterPro" id="IPR000699">
    <property type="entry name" value="RIH_dom"/>
</dbReference>
<dbReference type="InterPro" id="IPR013333">
    <property type="entry name" value="Ryan_recept"/>
</dbReference>
<feature type="transmembrane region" description="Helical" evidence="16">
    <location>
        <begin position="4527"/>
        <end position="4549"/>
    </location>
</feature>
<feature type="domain" description="B30.2/SPRY" evidence="17">
    <location>
        <begin position="1345"/>
        <end position="1551"/>
    </location>
</feature>
<dbReference type="Pfam" id="PF06459">
    <property type="entry name" value="RR_TM4-6"/>
    <property type="match status" value="1"/>
</dbReference>
<dbReference type="Gene3D" id="1.10.490.160">
    <property type="match status" value="2"/>
</dbReference>
<dbReference type="GO" id="GO:0030018">
    <property type="term" value="C:Z disc"/>
    <property type="evidence" value="ECO:0007669"/>
    <property type="project" value="TreeGrafter"/>
</dbReference>
<dbReference type="Pfam" id="PF02815">
    <property type="entry name" value="MIR"/>
    <property type="match status" value="1"/>
</dbReference>
<dbReference type="SUPFAM" id="SSF100909">
    <property type="entry name" value="IP3 receptor type 1 binding core, domain 2"/>
    <property type="match status" value="1"/>
</dbReference>
<keyword evidence="4" id="KW-0107">Calcium channel</keyword>
<dbReference type="InterPro" id="IPR014821">
    <property type="entry name" value="Ins145_P3_rcpt"/>
</dbReference>
<dbReference type="CDD" id="cd23278">
    <property type="entry name" value="beta-trefoil_MIR_RyR"/>
    <property type="match status" value="1"/>
</dbReference>
<organism evidence="20 21">
    <name type="scientific">Ictalurus punctatus</name>
    <name type="common">Channel catfish</name>
    <name type="synonym">Silurus punctatus</name>
    <dbReference type="NCBI Taxonomy" id="7998"/>
    <lineage>
        <taxon>Eukaryota</taxon>
        <taxon>Metazoa</taxon>
        <taxon>Chordata</taxon>
        <taxon>Craniata</taxon>
        <taxon>Vertebrata</taxon>
        <taxon>Euteleostomi</taxon>
        <taxon>Actinopterygii</taxon>
        <taxon>Neopterygii</taxon>
        <taxon>Teleostei</taxon>
        <taxon>Ostariophysi</taxon>
        <taxon>Siluriformes</taxon>
        <taxon>Ictaluridae</taxon>
        <taxon>Ictalurus</taxon>
    </lineage>
</organism>
<evidence type="ECO:0000259" key="18">
    <source>
        <dbReference type="PROSITE" id="PS50222"/>
    </source>
</evidence>
<dbReference type="CDD" id="cd12877">
    <property type="entry name" value="SPRY1_RyR"/>
    <property type="match status" value="1"/>
</dbReference>
<feature type="transmembrane region" description="Helical" evidence="16">
    <location>
        <begin position="4226"/>
        <end position="4246"/>
    </location>
</feature>
<keyword evidence="20" id="KW-1185">Reference proteome</keyword>
<feature type="compositionally biased region" description="Basic and acidic residues" evidence="15">
    <location>
        <begin position="4199"/>
        <end position="4210"/>
    </location>
</feature>
<dbReference type="CTD" id="568463"/>
<dbReference type="GO" id="GO:0033017">
    <property type="term" value="C:sarcoplasmic reticulum membrane"/>
    <property type="evidence" value="ECO:0007669"/>
    <property type="project" value="UniProtKB-SubCell"/>
</dbReference>
<gene>
    <name evidence="21" type="primary">ryr2b</name>
</gene>
<dbReference type="Gene3D" id="2.60.120.920">
    <property type="match status" value="3"/>
</dbReference>
<dbReference type="GO" id="GO:0034704">
    <property type="term" value="C:calcium channel complex"/>
    <property type="evidence" value="ECO:0007669"/>
    <property type="project" value="TreeGrafter"/>
</dbReference>
<dbReference type="PANTHER" id="PTHR46399:SF7">
    <property type="entry name" value="RYANODINE RECEPTOR 2"/>
    <property type="match status" value="1"/>
</dbReference>
<dbReference type="GO" id="GO:0042383">
    <property type="term" value="C:sarcolemma"/>
    <property type="evidence" value="ECO:0007669"/>
    <property type="project" value="TreeGrafter"/>
</dbReference>
<keyword evidence="5 16" id="KW-0812">Transmembrane</keyword>
<dbReference type="InterPro" id="IPR043136">
    <property type="entry name" value="B30.2/SPRY_sf"/>
</dbReference>
<dbReference type="InterPro" id="IPR005821">
    <property type="entry name" value="Ion_trans_dom"/>
</dbReference>
<evidence type="ECO:0000256" key="10">
    <source>
        <dbReference type="ARBA" id="ARBA00023065"/>
    </source>
</evidence>
<dbReference type="SUPFAM" id="SSF47473">
    <property type="entry name" value="EF-hand"/>
    <property type="match status" value="1"/>
</dbReference>
<reference evidence="20" key="1">
    <citation type="journal article" date="2016" name="Nat. Commun.">
        <title>The channel catfish genome sequence provides insights into the evolution of scale formation in teleosts.</title>
        <authorList>
            <person name="Liu Z."/>
            <person name="Liu S."/>
            <person name="Yao J."/>
            <person name="Bao L."/>
            <person name="Zhang J."/>
            <person name="Li Y."/>
            <person name="Jiang C."/>
            <person name="Sun L."/>
            <person name="Wang R."/>
            <person name="Zhang Y."/>
            <person name="Zhou T."/>
            <person name="Zeng Q."/>
            <person name="Fu Q."/>
            <person name="Gao S."/>
            <person name="Li N."/>
            <person name="Koren S."/>
            <person name="Jiang Y."/>
            <person name="Zimin A."/>
            <person name="Xu P."/>
            <person name="Phillippy A.M."/>
            <person name="Geng X."/>
            <person name="Song L."/>
            <person name="Sun F."/>
            <person name="Li C."/>
            <person name="Wang X."/>
            <person name="Chen A."/>
            <person name="Jin Y."/>
            <person name="Yuan Z."/>
            <person name="Yang Y."/>
            <person name="Tan S."/>
            <person name="Peatman E."/>
            <person name="Lu J."/>
            <person name="Qin Z."/>
            <person name="Dunham R."/>
            <person name="Li Z."/>
            <person name="Sonstegard T."/>
            <person name="Feng J."/>
            <person name="Danzmann R.G."/>
            <person name="Schroeder S."/>
            <person name="Scheffler B."/>
            <person name="Duke M.V."/>
            <person name="Ballard L."/>
            <person name="Kucuktas H."/>
            <person name="Kaltenboeck L."/>
            <person name="Liu H."/>
            <person name="Armbruster J."/>
            <person name="Xie Y."/>
            <person name="Kirby M.L."/>
            <person name="Tian Y."/>
            <person name="Flanagan M.E."/>
            <person name="Mu W."/>
            <person name="Waldbieser G.C."/>
        </authorList>
    </citation>
    <scope>NUCLEOTIDE SEQUENCE [LARGE SCALE GENOMIC DNA]</scope>
    <source>
        <strain evidence="20">SDA103</strain>
    </source>
</reference>
<dbReference type="InterPro" id="IPR048581">
    <property type="entry name" value="RYDR_Jsol"/>
</dbReference>
<dbReference type="SUPFAM" id="SSF49899">
    <property type="entry name" value="Concanavalin A-like lectins/glucanases"/>
    <property type="match status" value="3"/>
</dbReference>
<evidence type="ECO:0000313" key="20">
    <source>
        <dbReference type="Proteomes" id="UP000221080"/>
    </source>
</evidence>
<feature type="transmembrane region" description="Helical" evidence="16">
    <location>
        <begin position="4469"/>
        <end position="4489"/>
    </location>
</feature>
<dbReference type="OrthoDB" id="258495at2759"/>
<dbReference type="CDD" id="cd12879">
    <property type="entry name" value="SPRY3_RyR"/>
    <property type="match status" value="1"/>
</dbReference>
<dbReference type="FunFam" id="2.60.120.920:FF:000002">
    <property type="entry name" value="ryanodine receptor isoform X2"/>
    <property type="match status" value="1"/>
</dbReference>
<feature type="region of interest" description="Disordered" evidence="15">
    <location>
        <begin position="1723"/>
        <end position="1746"/>
    </location>
</feature>
<feature type="transmembrane region" description="Helical" evidence="16">
    <location>
        <begin position="4800"/>
        <end position="4823"/>
    </location>
</feature>
<evidence type="ECO:0000259" key="19">
    <source>
        <dbReference type="PROSITE" id="PS50919"/>
    </source>
</evidence>
<dbReference type="PROSITE" id="PS50919">
    <property type="entry name" value="MIR"/>
    <property type="match status" value="2"/>
</dbReference>
<dbReference type="PANTHER" id="PTHR46399">
    <property type="entry name" value="B30.2/SPRY DOMAIN-CONTAINING PROTEIN"/>
    <property type="match status" value="1"/>
</dbReference>
<evidence type="ECO:0000313" key="21">
    <source>
        <dbReference type="RefSeq" id="XP_053538754.1"/>
    </source>
</evidence>
<feature type="transmembrane region" description="Helical" evidence="16">
    <location>
        <begin position="4258"/>
        <end position="4277"/>
    </location>
</feature>
<feature type="domain" description="MIR" evidence="19">
    <location>
        <begin position="219"/>
        <end position="274"/>
    </location>
</feature>
<dbReference type="SUPFAM" id="SSF82109">
    <property type="entry name" value="MIR domain"/>
    <property type="match status" value="2"/>
</dbReference>
<evidence type="ECO:0000256" key="8">
    <source>
        <dbReference type="ARBA" id="ARBA00022951"/>
    </source>
</evidence>
<feature type="domain" description="EF-hand" evidence="18">
    <location>
        <begin position="3994"/>
        <end position="4029"/>
    </location>
</feature>
<dbReference type="InterPro" id="IPR016093">
    <property type="entry name" value="MIR_motif"/>
</dbReference>
<dbReference type="Gene3D" id="2.80.10.50">
    <property type="match status" value="2"/>
</dbReference>
<dbReference type="GO" id="GO:0014808">
    <property type="term" value="P:release of sequestered calcium ion into cytosol by sarcoplasmic reticulum"/>
    <property type="evidence" value="ECO:0007669"/>
    <property type="project" value="TreeGrafter"/>
</dbReference>
<feature type="transmembrane region" description="Helical" evidence="16">
    <location>
        <begin position="4283"/>
        <end position="4301"/>
    </location>
</feature>
<dbReference type="InterPro" id="IPR036300">
    <property type="entry name" value="MIR_dom_sf"/>
</dbReference>
<dbReference type="GO" id="GO:0006941">
    <property type="term" value="P:striated muscle contraction"/>
    <property type="evidence" value="ECO:0007669"/>
    <property type="project" value="TreeGrafter"/>
</dbReference>
<dbReference type="KEGG" id="ipu:108269589"/>
<dbReference type="SMART" id="SM00449">
    <property type="entry name" value="SPRY"/>
    <property type="match status" value="3"/>
</dbReference>
<dbReference type="FunFam" id="1.10.287.70:FF:000017">
    <property type="entry name" value="ryanodine receptor isoform X2"/>
    <property type="match status" value="1"/>
</dbReference>
<keyword evidence="7" id="KW-0106">Calcium</keyword>
<keyword evidence="13" id="KW-0407">Ion channel</keyword>
<dbReference type="InterPro" id="IPR035762">
    <property type="entry name" value="SPRY3_RyR"/>
</dbReference>
<evidence type="ECO:0000256" key="15">
    <source>
        <dbReference type="SAM" id="MobiDB-lite"/>
    </source>
</evidence>
<evidence type="ECO:0000256" key="1">
    <source>
        <dbReference type="ARBA" id="ARBA00004326"/>
    </source>
</evidence>
<keyword evidence="9 16" id="KW-1133">Transmembrane helix</keyword>
<dbReference type="InterPro" id="IPR003032">
    <property type="entry name" value="Ryanodine_rcpt"/>
</dbReference>
<evidence type="ECO:0000256" key="3">
    <source>
        <dbReference type="ARBA" id="ARBA00022568"/>
    </source>
</evidence>
<dbReference type="Gene3D" id="1.25.10.30">
    <property type="entry name" value="IP3 receptor type 1 binding core, RIH domain"/>
    <property type="match status" value="1"/>
</dbReference>
<dbReference type="GeneID" id="108269589"/>
<dbReference type="InterPro" id="IPR009460">
    <property type="entry name" value="Ryanrecept_TM4-6"/>
</dbReference>
<dbReference type="InterPro" id="IPR015925">
    <property type="entry name" value="Ryanodine_IP3_receptor"/>
</dbReference>
<dbReference type="Pfam" id="PF02026">
    <property type="entry name" value="RyR"/>
    <property type="match status" value="4"/>
</dbReference>
<reference evidence="21" key="2">
    <citation type="submission" date="2025-08" db="UniProtKB">
        <authorList>
            <consortium name="RefSeq"/>
        </authorList>
    </citation>
    <scope>IDENTIFICATION</scope>
    <source>
        <tissue evidence="21">Blood</tissue>
    </source>
</reference>
<keyword evidence="3" id="KW-0109">Calcium transport</keyword>
<evidence type="ECO:0000256" key="7">
    <source>
        <dbReference type="ARBA" id="ARBA00022837"/>
    </source>
</evidence>
<dbReference type="Pfam" id="PF08454">
    <property type="entry name" value="RIH_assoc"/>
    <property type="match status" value="1"/>
</dbReference>
<evidence type="ECO:0000256" key="9">
    <source>
        <dbReference type="ARBA" id="ARBA00022989"/>
    </source>
</evidence>
<evidence type="ECO:0000256" key="2">
    <source>
        <dbReference type="ARBA" id="ARBA00022448"/>
    </source>
</evidence>
<feature type="domain" description="MIR" evidence="19">
    <location>
        <begin position="98"/>
        <end position="153"/>
    </location>
</feature>
<dbReference type="SMART" id="SM00472">
    <property type="entry name" value="MIR"/>
    <property type="match status" value="4"/>
</dbReference>
<dbReference type="Pfam" id="PF01365">
    <property type="entry name" value="RYDR_ITPR"/>
    <property type="match status" value="2"/>
</dbReference>
<feature type="transmembrane region" description="Helical" evidence="16">
    <location>
        <begin position="4720"/>
        <end position="4741"/>
    </location>
</feature>
<dbReference type="PRINTS" id="PR00795">
    <property type="entry name" value="RYANODINER"/>
</dbReference>
<evidence type="ECO:0000256" key="13">
    <source>
        <dbReference type="ARBA" id="ARBA00023303"/>
    </source>
</evidence>
<evidence type="ECO:0000256" key="16">
    <source>
        <dbReference type="SAM" id="Phobius"/>
    </source>
</evidence>
<dbReference type="InterPro" id="IPR013662">
    <property type="entry name" value="RIH_assoc-dom"/>
</dbReference>
<dbReference type="RefSeq" id="XP_053538754.1">
    <property type="nucleotide sequence ID" value="XM_053682779.1"/>
</dbReference>
<sequence>MTMAPAEGEDEVQFLRTSDELVLRCCLAVPLQQKLCLAADGFGGRLCFLESTSNSKNVPADLSLCVFVLDRCVSVRALQEMLSNHEDPHTGSAETAGHRTLLYGQALLLRHAHSNMYLSCLTSSAISADKLAFDVGLQEDVAGETCWWTVHPASKQRSEGEKVRVGDDLIFISVSSERYLHVSWGTGVYQECINTTVDAAFQQTLWSVAPVSSCSTQAQGHLRGGDCLRLLHGHTDECLTVSPAGHIEDERRSVHFEAGCVSSQARSLWRIEMLRVSWSGSHIRWAEPFRLYHVTMGKYLGLTPDRGLLLLDREHADVKSTAFCLRPTKDAGQEFPLCVWKKDGMGIPEIKYGDSVCLVQHVDSGLWLTYQTSDSKRRKETQSHKQAILHSEGHMDDGLTLSRSQTEECKAASLIRSSTLLFTSIIRRLDDLTHRANVAAVDLPIEMLRLSLCDLIGYFRLPDECWSHETRQSSSGALKNRQNLFQEEGVITLVLDCIDHLHLYSSAAHFAEAAGKEAGDAWEAILSSFYVLLAALIRGNQNNCSQFSSSLDWLISRLERLEASTGILEVLHCVLMESPEALSFIKEEHIRSIITLLDKHGRNHKILEVLCSLCVCHGTAVRSNQHLICDTLLPERDLLLQSRLMNHVTSVRPNIYLCMGDYSAQYRKWYYEVVVEKAEPFVTPEPSHLRVGWACSAGYHPPPTGGHSWGSNGVGDDLRSYGFDGLHLWTGGVGRRVSSVSQRLLREDDVISCCLDLGAKCISFRVNGQPVQGMLENFNTGALMFPVVSFSAGVRVRLLFGGQQGEFKFLPPAGFSPCAEALLPRGRCRLELCEEVTRGQGNSGRELLGPAVSAEPVVFTPTPVDTNQVTLPPQLELIRERLAENLHELWLLEKTEQGWTHGPVRDDSKQVHPGLVEFSKLPDQEKRSNLQAAEHTLRSLLALGARIGLSDDHVEEKVKYVRLSKKHELWNGYMPAPVDQSGVSLSAAQEALVEALAENEHNIWAREHIREGWSYAPQQDIKGKRSPHLVPFSLLDERSRQCAKESARDVLGTLLGFGYTVEASEEWQSLGPDVKAASEERVRIFRVEHTFAVHDGKWYFEFEAVTAGEMRVGWARVGCQADMELWSDEQAYVFDGSKGQWWHGSTAPFGHVWQKGDVIGCLLDLTRRTMMVTLNGELQLNTYGSEIASKGFTATGGFVPVCVLGVNQVGQLNLGQQVNSLKYFSVCGLQEGYQPFALNMSKDPPLWMSWREPLFVQIPEDHPRLQVSYIDGTVGHLPALKVTQRSVGLPDSLSTDVEFYRLSLPIECVQVFTNPVDGTVPPASSVACHIKEPEEGEVDSDFEMLMKSAHRHTGTRDELNNHKDHAQEKTSRLKQRFLLKKKPGLNTSGSSARLLEEVLAIERDSANQFANCTKYYYSVKILHGQDPSCVWVGWVTSNFHSYDRTFDPERVCSVSVTLGDQWGKVLKSIKCSCCYMVCAGEGSSLSHSQSSIRLEIGCLVDTATGFLTFTANGKEIGIFYQVEPGTKLFPAVFAKATSSDVFQFDLGRIKGALPLSAGLFRSERKNMEPQCHPRLTVQSLIPMRWTRIPEHAPQVELIRLEERHGWRAQCTDSLQVMTLHIPEEDRSIDILELSELDNLLKFHDHTLRLYSALCAHGNIPVSHALCSHIDQSQLLFALHCSRMPGNLRAGFYDLLMTAHLSVHSSARQATIHEYIVPMTDAMRTSTRSQNNRKQHRLPGSNTSTSLRPRMHFSSPCFVRASGNSFDNRTNRSEEGSCQYSPEFPMDMLKAVMTAMLEEAVHSVGKSIRDPVGGSIELMLVPLLQLLHTLLLMGVYHHSDLRRVLSFILPSVYMRENNAGELIDGDGENYYEILGKEKEGRALPEQKTLLQMKLPEAVKLQLCHLLQYLCDCEVRYRVEAIMTLSADLVGRLQGNQRSRYMNVMEALNMSAALTARKTKEFRSPPQEQMNMLLNFRDMEQDCPCPEKIRELLWDFHLDLRSNCGVETDENLGAEDDESQPIRNRLRDLVDKMSRLKRRMSGVVEKDVVAKPVSLQWLISDTVMRWTHEGPLEDPVLVRAAFGLLRYQYAGLSGKMAAPLQKAYCITQNSVEDTLGLQEALGRIRSLLTARMGIEEEELMIRGLGDIMKNKVFYQHPNLMRALGMHETVMEVMVNVLGTRESKFSPHKEIRFPKMVAHCCRFLCYFCRISRHNQKAMFDHLSYLLDHSSVGLASPSMRGSTPLDVAAASVMDNYELALALTEPDLEKVVQYLAGCGLQSCTLLLSKGYADIGWNPVEGERYLDLLRFAVFCNGESVEENAYVVVRLLIRRPECFGPALRVEGGNGLLATMEDAIKISEEESGECFSKAYQSSSTLDTLDDEDDNVIHMGHAIMTFYSALIDLLGRCAPELHLIEAGKGEAVRIRAILRSLIPVNDLEGVISIPFPLPFLDKDGCMMEPDMSRCFCPDHKASMVLFLDRVYGVQDQNFLLHLLEKGFLPDLQAAVSMDNSGLGSTDMALALNRYLCGSVLPLLSKCSSLLRGLPLVRTGTVDDFLQALYRLSKASSLTKAQHDAIQTCLLSVCGKLKPSLLQPLLRSLAVDVPRLSESTKMPLKLLTDHYEQNWKYYCTTGGRGAFGSASEEELQLSRKLFWHVFRALTKKTYDAETSEASVGCLVAVSGAVPPDHVDLTCTAGLDTHSSLDSEGRFCPQPLDTSDVTVPEGLEYVVNKYAEHTHEKWSLEKFANGWVHGEQMCESSKVHPLLKPYRALSERDKEKYRAAIKETVKSMLVLGWTIERSKEGDARDLHHLSRRISQSGQLSFEGTSMFSPKPADTSSIMLTWDQYAMAEQLAENYHNIWAQKKLQELQAKGGGSHALLVPYESLSGREKSRIRDRARDVLKFFHINGYTVWRERKPPESDCPSVSGRFAYRLLHQALSCTEQVQEKMLELEVAQARGQPGTAEDMCHEQQMRFFIKVLLPLIDHYFKNHHLYFLPSAMCSLSSTAHASNKEREMVSRLFCTLAALTRRRISLFGKDARCVVSCLQILARSLDAKVAMKMVTECVRSALHSFFEAAAVDLELAVDSVTPGVIQFRGDREVLTYTTAALLPVLTSLFKHTAHGQSSLDLMVDEVQASCYRILRSLYTLGTCSNTFMERQRPFIGECLAALSSAFPLCFLEISLDYMSNAQREIGVSIAAKDSSWTLPSLQEALADVEDVLEAESAARHALLSRVMEVTVPLLCSYVCRWGEEDSLGSEGQQGASCSSLTPSHTNALLGQILAIIHVHLGRHECTWMKRIVGFVQPMVRSAEPGLLTSRILPLMEKLKKRAELVLQEEESMKIEGCGDVAEMELAVQEKFAVLVQDIYAVYPLLIPFVEHHRILWLREMNADAERLFSLVADVFTFWAKSHNFKWEEQNFVVQNDINNMTYLVNSRNSQMTKRECEEERRKVKRSKDERYSTHTSLIVASLKKLLSVGLNRCCQRDRDLITLAKNRFAEKDTEEEVRAFICISLQQVNQDVSHSLLDERRVEGVLAVARVLFYLDQVESPQGSKRAVWQKLLSKQRKRAIVACFRMTPLYNLPRHRAVNLFLQSYRRIWVEGEDDLYEEKLIEDLAKAGDGGSVVEEEGRSEGTAESKKIDPLYQLITLFHQSALTERSRLEEDGLYLAYTDIMAKSCQAEDEDGRDEVKSFEEKELEKQRLLYQQARLHERGAAEMVLQRLSASRGVTGHSVEATLKLGIAMLNGGNTDVQQKMLDYLRVKRDVGFFHSLASLMQSCSVLDLNAFERQMKAEGLGTAADGNAGDKVMADGPLTCDLFRFLQLLCEGHNADFQNYLRTQTGNNTTVNIVISTVDYLLRLQESISDFYWYYSGKDVIDEHGQRNFSKAIRVAKQVFNTLTEYIQGPCTGNQQSLAHSRLWDAVVGFLHVFAHMQRKLSQDSSQIELLKELMDLLKDMVVMLLSMLEGNVVNGTIGKQMVDMLVESSSNVEMILKFFDMFLKLKDLVSSDAFKEYDPDVQGLISKKDFQKAMEGYKRYTVSEMDYLLSCAETNETKLLDYRAFVARFHEPAKDIGFNVAVLLTNLSEHMSHDARLRNFLELADSVLRYFQPHLGRIEIMGSGKRVERVYFEISESSRMQWEKPQVKESKHQFIFDIVNKGGEKEKMELFVNFCEDTIFEMQLAAQISAPDRDDEVLGIEDDGVDEKEEDKNPATDNDDTKVEQRGFSLMAMMKRLLLAPLRALMMIMCLLSIRNVKRQIKRMTMKGLILAIALFFQKVLSAMLHTILDTICFFLHVLYLVFLSGCIIEFAKETKLSDFFRDLTDPTLDDVTGVNEGVIHKNKGPSQTRSYHGDLQAIDLSAVSKNPQILTDIFGLQLRKDGGQYMLISRDSNASIGEAVVSEEDLEDEEDEEKHSENEKAEGEDNEKKDKRKEDEAKRRFRRMSLHKAAEPEVQESATWKIIDSQKTKLLNYFARNFYNMRVLALCVTFGINFILLFYKVSSSEAEGVAMPDLGDENDDSTSVRFILGESGYMKSVLHTLALLHTLISFCSIIGYYCLKVPLVVFKREKELARKLEFDGLYVTRQPADDDIRGQWDRLVINTLSFPSNYWDKFVKRKVMAKYSELYGSERISGLLGLDKTTLDFSYEARNGRRPARELLKSIDMKYQIWKLGVVFTDNSFLYLAWYMLLSILGHYNNFFFAAHLLDVAMGFKTLRTILSSVTHNGKQLVLTVGLLAVVVYLYTVVAFNFFRKFYNTSEDGQTLDMKCDDMLTCYMFHMYVGVRAGGGIGDEIEDPAGDESEFYRVVFDITFFFFVIVILLAIIQGLIIDAFGELRDQQEQVKEDMETKCFICGIGSEYFDAVPHGFETHTLHEHNLANYLFFVQYLINKDVTEHTGQESYVWKMYQERCWEFFPVGDCFRKQYEDQLG</sequence>
<feature type="compositionally biased region" description="Basic and acidic residues" evidence="15">
    <location>
        <begin position="4403"/>
        <end position="4428"/>
    </location>
</feature>
<dbReference type="GO" id="GO:0005790">
    <property type="term" value="C:smooth endoplasmic reticulum"/>
    <property type="evidence" value="ECO:0007669"/>
    <property type="project" value="TreeGrafter"/>
</dbReference>
<keyword evidence="2" id="KW-0813">Transport</keyword>
<comment type="subcellular location">
    <subcellularLocation>
        <location evidence="1">Sarcoplasmic reticulum membrane</location>
        <topology evidence="1">Multi-pass membrane protein</topology>
    </subcellularLocation>
</comment>
<dbReference type="GO" id="GO:0006874">
    <property type="term" value="P:intracellular calcium ion homeostasis"/>
    <property type="evidence" value="ECO:0007669"/>
    <property type="project" value="InterPro"/>
</dbReference>